<dbReference type="Pfam" id="PF12802">
    <property type="entry name" value="MarR_2"/>
    <property type="match status" value="1"/>
</dbReference>
<reference evidence="2 3" key="1">
    <citation type="submission" date="2017-06" db="EMBL/GenBank/DDBJ databases">
        <authorList>
            <person name="Kim H.J."/>
            <person name="Triplett B.A."/>
        </authorList>
    </citation>
    <scope>NUCLEOTIDE SEQUENCE [LARGE SCALE GENOMIC DNA]</scope>
    <source>
        <strain evidence="2 3">DSM 44715</strain>
    </source>
</reference>
<evidence type="ECO:0000313" key="3">
    <source>
        <dbReference type="Proteomes" id="UP000198318"/>
    </source>
</evidence>
<keyword evidence="2" id="KW-0238">DNA-binding</keyword>
<dbReference type="Gene3D" id="1.10.10.10">
    <property type="entry name" value="Winged helix-like DNA-binding domain superfamily/Winged helix DNA-binding domain"/>
    <property type="match status" value="1"/>
</dbReference>
<organism evidence="2 3">
    <name type="scientific">Actinomadura meyerae</name>
    <dbReference type="NCBI Taxonomy" id="240840"/>
    <lineage>
        <taxon>Bacteria</taxon>
        <taxon>Bacillati</taxon>
        <taxon>Actinomycetota</taxon>
        <taxon>Actinomycetes</taxon>
        <taxon>Streptosporangiales</taxon>
        <taxon>Thermomonosporaceae</taxon>
        <taxon>Actinomadura</taxon>
    </lineage>
</organism>
<dbReference type="GO" id="GO:0006950">
    <property type="term" value="P:response to stress"/>
    <property type="evidence" value="ECO:0007669"/>
    <property type="project" value="TreeGrafter"/>
</dbReference>
<gene>
    <name evidence="2" type="ORF">SAMN05443665_103621</name>
</gene>
<keyword evidence="3" id="KW-1185">Reference proteome</keyword>
<evidence type="ECO:0000313" key="2">
    <source>
        <dbReference type="EMBL" id="SNT49828.1"/>
    </source>
</evidence>
<dbReference type="PANTHER" id="PTHR33164">
    <property type="entry name" value="TRANSCRIPTIONAL REGULATOR, MARR FAMILY"/>
    <property type="match status" value="1"/>
</dbReference>
<dbReference type="PROSITE" id="PS50995">
    <property type="entry name" value="HTH_MARR_2"/>
    <property type="match status" value="1"/>
</dbReference>
<proteinExistence type="predicted"/>
<protein>
    <submittedName>
        <fullName evidence="2">DNA-binding transcriptional regulator, MarR family</fullName>
    </submittedName>
</protein>
<dbReference type="InterPro" id="IPR036390">
    <property type="entry name" value="WH_DNA-bd_sf"/>
</dbReference>
<dbReference type="Proteomes" id="UP000198318">
    <property type="component" value="Unassembled WGS sequence"/>
</dbReference>
<dbReference type="InterPro" id="IPR036388">
    <property type="entry name" value="WH-like_DNA-bd_sf"/>
</dbReference>
<dbReference type="PANTHER" id="PTHR33164:SF99">
    <property type="entry name" value="MARR FAMILY REGULATORY PROTEIN"/>
    <property type="match status" value="1"/>
</dbReference>
<dbReference type="AlphaFoldDB" id="A0A239N6L7"/>
<dbReference type="InterPro" id="IPR039422">
    <property type="entry name" value="MarR/SlyA-like"/>
</dbReference>
<dbReference type="GO" id="GO:0003677">
    <property type="term" value="F:DNA binding"/>
    <property type="evidence" value="ECO:0007669"/>
    <property type="project" value="UniProtKB-KW"/>
</dbReference>
<dbReference type="RefSeq" id="WP_089329396.1">
    <property type="nucleotide sequence ID" value="NZ_FZOR01000036.1"/>
</dbReference>
<accession>A0A239N6L7</accession>
<sequence>MSVDEKAPVTADGQLWDGVVTLHGRVEHRLAKALQSRHGIGLSEFRALCRLSRAADGELRMQELADLIGLNQSSVSRLVARLEAAGLTRRDMCPKDRRGVYTVITDEGRDVHRDAAPTYAETLTAALDDAADDPALAQLLAVLRP</sequence>
<name>A0A239N6L7_9ACTN</name>
<feature type="domain" description="HTH marR-type" evidence="1">
    <location>
        <begin position="1"/>
        <end position="145"/>
    </location>
</feature>
<dbReference type="PRINTS" id="PR00598">
    <property type="entry name" value="HTHMARR"/>
</dbReference>
<dbReference type="OrthoDB" id="5195026at2"/>
<dbReference type="SUPFAM" id="SSF46785">
    <property type="entry name" value="Winged helix' DNA-binding domain"/>
    <property type="match status" value="1"/>
</dbReference>
<dbReference type="SMART" id="SM00347">
    <property type="entry name" value="HTH_MARR"/>
    <property type="match status" value="1"/>
</dbReference>
<dbReference type="GO" id="GO:0003700">
    <property type="term" value="F:DNA-binding transcription factor activity"/>
    <property type="evidence" value="ECO:0007669"/>
    <property type="project" value="InterPro"/>
</dbReference>
<evidence type="ECO:0000259" key="1">
    <source>
        <dbReference type="PROSITE" id="PS50995"/>
    </source>
</evidence>
<dbReference type="InterPro" id="IPR000835">
    <property type="entry name" value="HTH_MarR-typ"/>
</dbReference>
<dbReference type="EMBL" id="FZOR01000036">
    <property type="protein sequence ID" value="SNT49828.1"/>
    <property type="molecule type" value="Genomic_DNA"/>
</dbReference>